<evidence type="ECO:0000256" key="5">
    <source>
        <dbReference type="ARBA" id="ARBA00023150"/>
    </source>
</evidence>
<evidence type="ECO:0000259" key="9">
    <source>
        <dbReference type="SMART" id="SM00852"/>
    </source>
</evidence>
<feature type="domain" description="MoaB/Mog" evidence="9">
    <location>
        <begin position="251"/>
        <end position="393"/>
    </location>
</feature>
<dbReference type="CDD" id="cd00887">
    <property type="entry name" value="MoeA"/>
    <property type="match status" value="1"/>
</dbReference>
<dbReference type="PANTHER" id="PTHR10192">
    <property type="entry name" value="MOLYBDOPTERIN BIOSYNTHESIS PROTEIN"/>
    <property type="match status" value="1"/>
</dbReference>
<evidence type="ECO:0000256" key="2">
    <source>
        <dbReference type="ARBA" id="ARBA00005046"/>
    </source>
</evidence>
<dbReference type="GO" id="GO:0046872">
    <property type="term" value="F:metal ion binding"/>
    <property type="evidence" value="ECO:0007669"/>
    <property type="project" value="UniProtKB-UniRule"/>
</dbReference>
<keyword evidence="11" id="KW-1185">Reference proteome</keyword>
<evidence type="ECO:0000256" key="4">
    <source>
        <dbReference type="ARBA" id="ARBA00022505"/>
    </source>
</evidence>
<evidence type="ECO:0000313" key="11">
    <source>
        <dbReference type="Proteomes" id="UP000270616"/>
    </source>
</evidence>
<dbReference type="InterPro" id="IPR005111">
    <property type="entry name" value="MoeA_C_domain_IV"/>
</dbReference>
<dbReference type="GO" id="GO:0061599">
    <property type="term" value="F:molybdopterin molybdotransferase activity"/>
    <property type="evidence" value="ECO:0007669"/>
    <property type="project" value="UniProtKB-UniRule"/>
</dbReference>
<comment type="catalytic activity">
    <reaction evidence="6">
        <text>adenylyl-molybdopterin + molybdate = Mo-molybdopterin + AMP + H(+)</text>
        <dbReference type="Rhea" id="RHEA:35047"/>
        <dbReference type="ChEBI" id="CHEBI:15378"/>
        <dbReference type="ChEBI" id="CHEBI:36264"/>
        <dbReference type="ChEBI" id="CHEBI:62727"/>
        <dbReference type="ChEBI" id="CHEBI:71302"/>
        <dbReference type="ChEBI" id="CHEBI:456215"/>
        <dbReference type="EC" id="2.10.1.1"/>
    </reaction>
</comment>
<keyword evidence="7 10" id="KW-0808">Transferase</keyword>
<comment type="caution">
    <text evidence="10">The sequence shown here is derived from an EMBL/GenBank/DDBJ whole genome shotgun (WGS) entry which is preliminary data.</text>
</comment>
<proteinExistence type="inferred from homology"/>
<dbReference type="Gene3D" id="2.40.340.10">
    <property type="entry name" value="MoeA, C-terminal, domain IV"/>
    <property type="match status" value="1"/>
</dbReference>
<dbReference type="SUPFAM" id="SSF63882">
    <property type="entry name" value="MoeA N-terminal region -like"/>
    <property type="match status" value="1"/>
</dbReference>
<keyword evidence="7" id="KW-0479">Metal-binding</keyword>
<dbReference type="NCBIfam" id="NF045515">
    <property type="entry name" value="Glp_gephyrin"/>
    <property type="match status" value="1"/>
</dbReference>
<dbReference type="Gene3D" id="2.170.190.11">
    <property type="entry name" value="Molybdopterin biosynthesis moea protein, domain 3"/>
    <property type="match status" value="1"/>
</dbReference>
<keyword evidence="7" id="KW-0460">Magnesium</keyword>
<evidence type="ECO:0000256" key="8">
    <source>
        <dbReference type="SAM" id="MobiDB-lite"/>
    </source>
</evidence>
<dbReference type="InterPro" id="IPR036425">
    <property type="entry name" value="MoaB/Mog-like_dom_sf"/>
</dbReference>
<evidence type="ECO:0000256" key="6">
    <source>
        <dbReference type="ARBA" id="ARBA00047317"/>
    </source>
</evidence>
<gene>
    <name evidence="10" type="ORF">EDL96_08835</name>
</gene>
<dbReference type="SMART" id="SM00852">
    <property type="entry name" value="MoCF_biosynth"/>
    <property type="match status" value="1"/>
</dbReference>
<dbReference type="RefSeq" id="WP_123825428.1">
    <property type="nucleotide sequence ID" value="NZ_RKMF01000010.1"/>
</dbReference>
<dbReference type="InterPro" id="IPR036688">
    <property type="entry name" value="MoeA_C_domain_IV_sf"/>
</dbReference>
<evidence type="ECO:0000313" key="10">
    <source>
        <dbReference type="EMBL" id="ROZ62867.1"/>
    </source>
</evidence>
<feature type="compositionally biased region" description="Polar residues" evidence="8">
    <location>
        <begin position="1"/>
        <end position="18"/>
    </location>
</feature>
<dbReference type="Gene3D" id="3.90.105.10">
    <property type="entry name" value="Molybdopterin biosynthesis moea protein, domain 2"/>
    <property type="match status" value="1"/>
</dbReference>
<evidence type="ECO:0000256" key="7">
    <source>
        <dbReference type="RuleBase" id="RU365090"/>
    </source>
</evidence>
<dbReference type="GO" id="GO:0005829">
    <property type="term" value="C:cytosol"/>
    <property type="evidence" value="ECO:0007669"/>
    <property type="project" value="TreeGrafter"/>
</dbReference>
<comment type="pathway">
    <text evidence="2 7">Cofactor biosynthesis; molybdopterin biosynthesis.</text>
</comment>
<dbReference type="Proteomes" id="UP000270616">
    <property type="component" value="Unassembled WGS sequence"/>
</dbReference>
<protein>
    <recommendedName>
        <fullName evidence="7">Molybdopterin molybdenumtransferase</fullName>
        <ecNumber evidence="7">2.10.1.1</ecNumber>
    </recommendedName>
</protein>
<dbReference type="InterPro" id="IPR038987">
    <property type="entry name" value="MoeA-like"/>
</dbReference>
<dbReference type="InterPro" id="IPR036135">
    <property type="entry name" value="MoeA_linker/N_sf"/>
</dbReference>
<dbReference type="SUPFAM" id="SSF63867">
    <property type="entry name" value="MoeA C-terminal domain-like"/>
    <property type="match status" value="1"/>
</dbReference>
<feature type="region of interest" description="Disordered" evidence="8">
    <location>
        <begin position="1"/>
        <end position="42"/>
    </location>
</feature>
<dbReference type="InterPro" id="IPR005110">
    <property type="entry name" value="MoeA_linker/N"/>
</dbReference>
<evidence type="ECO:0000256" key="3">
    <source>
        <dbReference type="ARBA" id="ARBA00010763"/>
    </source>
</evidence>
<accession>A0A3N3ZPH0</accession>
<dbReference type="GO" id="GO:0006777">
    <property type="term" value="P:Mo-molybdopterin cofactor biosynthetic process"/>
    <property type="evidence" value="ECO:0007669"/>
    <property type="project" value="UniProtKB-UniRule"/>
</dbReference>
<evidence type="ECO:0000256" key="1">
    <source>
        <dbReference type="ARBA" id="ARBA00002901"/>
    </source>
</evidence>
<reference evidence="10 11" key="1">
    <citation type="submission" date="2018-10" db="EMBL/GenBank/DDBJ databases">
        <title>Kocuria sp. M5W7-7, whole genome shotgun sequence.</title>
        <authorList>
            <person name="Tuo L."/>
        </authorList>
    </citation>
    <scope>NUCLEOTIDE SEQUENCE [LARGE SCALE GENOMIC DNA]</scope>
    <source>
        <strain evidence="10 11">M5W7-7</strain>
    </source>
</reference>
<comment type="similarity">
    <text evidence="3 7">Belongs to the MoeA family.</text>
</comment>
<dbReference type="SUPFAM" id="SSF53218">
    <property type="entry name" value="Molybdenum cofactor biosynthesis proteins"/>
    <property type="match status" value="1"/>
</dbReference>
<sequence>MTRVNHQPSNDPHTSTPTGAGPRGTSHEHDHDGPPRTVEEHLRAVTELIGDSPWSRREPLRSPLEQAAGRVLAQDVEAGLDLPPFTNSQMDGYALRSADTAAPSTLRGTPEHADATVGNRVTNSVTSSGTFESNGHRTTLRVGPTVPAGHAPQPIEPGQAIPVMTGAALPPGADCVVPVEDVLPSGFHEPGSAVSVPAGQLPGRFVRPAGDDVVRGTRLLRAGDRLTPLAVGACAALGLRDVLVRPPLRVGILTTGDEVVPPGSARGPAQIFDSNATILRAALADAGVEVVMVRHVPDDDDALRALLAADDDTRRPDLWVSSGGISEGAFEVVRRVLGASGLAEFSEFLHVAMQPGGPQGLARVNGVPFVCFPGNPVSTWVSCEMFLRPALSAVTGALSPRPEIRVPSADRLDSLPERSRVVRAHWDGQVIRKIGGYGSHLLAVAAGVNALVMLPPGQDEVSPGQEVTVRLLT</sequence>
<dbReference type="OrthoDB" id="9804758at2"/>
<dbReference type="Pfam" id="PF03454">
    <property type="entry name" value="MoeA_C"/>
    <property type="match status" value="1"/>
</dbReference>
<dbReference type="Pfam" id="PF00994">
    <property type="entry name" value="MoCF_biosynth"/>
    <property type="match status" value="1"/>
</dbReference>
<organism evidence="10 11">
    <name type="scientific">Kocuria soli</name>
    <dbReference type="NCBI Taxonomy" id="2485125"/>
    <lineage>
        <taxon>Bacteria</taxon>
        <taxon>Bacillati</taxon>
        <taxon>Actinomycetota</taxon>
        <taxon>Actinomycetes</taxon>
        <taxon>Micrococcales</taxon>
        <taxon>Micrococcaceae</taxon>
        <taxon>Kocuria</taxon>
    </lineage>
</organism>
<dbReference type="InterPro" id="IPR001453">
    <property type="entry name" value="MoaB/Mog_dom"/>
</dbReference>
<dbReference type="UniPathway" id="UPA00344"/>
<dbReference type="Pfam" id="PF03453">
    <property type="entry name" value="MoeA_N"/>
    <property type="match status" value="1"/>
</dbReference>
<dbReference type="AlphaFoldDB" id="A0A3N3ZPH0"/>
<feature type="compositionally biased region" description="Basic and acidic residues" evidence="8">
    <location>
        <begin position="25"/>
        <end position="42"/>
    </location>
</feature>
<name>A0A3N3ZPH0_9MICC</name>
<keyword evidence="5 7" id="KW-0501">Molybdenum cofactor biosynthesis</keyword>
<dbReference type="EMBL" id="RKMF01000010">
    <property type="protein sequence ID" value="ROZ62867.1"/>
    <property type="molecule type" value="Genomic_DNA"/>
</dbReference>
<comment type="cofactor">
    <cofactor evidence="7">
        <name>Mg(2+)</name>
        <dbReference type="ChEBI" id="CHEBI:18420"/>
    </cofactor>
</comment>
<dbReference type="EC" id="2.10.1.1" evidence="7"/>
<comment type="function">
    <text evidence="1 7">Catalyzes the insertion of molybdate into adenylated molybdopterin with the concomitant release of AMP.</text>
</comment>
<dbReference type="PANTHER" id="PTHR10192:SF5">
    <property type="entry name" value="GEPHYRIN"/>
    <property type="match status" value="1"/>
</dbReference>
<dbReference type="Gene3D" id="3.40.980.10">
    <property type="entry name" value="MoaB/Mog-like domain"/>
    <property type="match status" value="1"/>
</dbReference>
<keyword evidence="4 7" id="KW-0500">Molybdenum</keyword>